<evidence type="ECO:0000313" key="2">
    <source>
        <dbReference type="EMBL" id="KAK7393897.1"/>
    </source>
</evidence>
<keyword evidence="3" id="KW-1185">Reference proteome</keyword>
<name>A0ABR1GGL2_9HYPO</name>
<dbReference type="Proteomes" id="UP001498476">
    <property type="component" value="Unassembled WGS sequence"/>
</dbReference>
<feature type="compositionally biased region" description="Basic and acidic residues" evidence="1">
    <location>
        <begin position="13"/>
        <end position="26"/>
    </location>
</feature>
<comment type="caution">
    <text evidence="2">The sequence shown here is derived from an EMBL/GenBank/DDBJ whole genome shotgun (WGS) entry which is preliminary data.</text>
</comment>
<sequence>MAAFLAECQDLVNDDKQYHNSDKDPSNKSAAKGTRPRNQSGDANTKSTQPTLSAEEIAERKKNCYKIHGYPNKKTSNKKANWQAAPPSAVPVNVSNAPPSNPTQEPFTSMSSHGTSAAMQFWQEEYDKLMRSLFEILLRECHQQVWANALSDAGQK</sequence>
<dbReference type="EMBL" id="JAZAVJ010000652">
    <property type="protein sequence ID" value="KAK7393897.1"/>
    <property type="molecule type" value="Genomic_DNA"/>
</dbReference>
<feature type="region of interest" description="Disordered" evidence="1">
    <location>
        <begin position="68"/>
        <end position="112"/>
    </location>
</feature>
<evidence type="ECO:0000313" key="3">
    <source>
        <dbReference type="Proteomes" id="UP001498476"/>
    </source>
</evidence>
<feature type="region of interest" description="Disordered" evidence="1">
    <location>
        <begin position="12"/>
        <end position="56"/>
    </location>
</feature>
<reference evidence="2 3" key="1">
    <citation type="journal article" date="2025" name="Microbiol. Resour. Announc.">
        <title>Draft genome sequences for Neonectria magnoliae and Neonectria punicea, canker pathogens of Liriodendron tulipifera and Acer saccharum in West Virginia.</title>
        <authorList>
            <person name="Petronek H.M."/>
            <person name="Kasson M.T."/>
            <person name="Metheny A.M."/>
            <person name="Stauder C.M."/>
            <person name="Lovett B."/>
            <person name="Lynch S.C."/>
            <person name="Garnas J.R."/>
            <person name="Kasson L.R."/>
            <person name="Stajich J.E."/>
        </authorList>
    </citation>
    <scope>NUCLEOTIDE SEQUENCE [LARGE SCALE GENOMIC DNA]</scope>
    <source>
        <strain evidence="2 3">NRRL 64653</strain>
    </source>
</reference>
<organism evidence="2 3">
    <name type="scientific">Neonectria punicea</name>
    <dbReference type="NCBI Taxonomy" id="979145"/>
    <lineage>
        <taxon>Eukaryota</taxon>
        <taxon>Fungi</taxon>
        <taxon>Dikarya</taxon>
        <taxon>Ascomycota</taxon>
        <taxon>Pezizomycotina</taxon>
        <taxon>Sordariomycetes</taxon>
        <taxon>Hypocreomycetidae</taxon>
        <taxon>Hypocreales</taxon>
        <taxon>Nectriaceae</taxon>
        <taxon>Neonectria</taxon>
    </lineage>
</organism>
<protein>
    <submittedName>
        <fullName evidence="2">Uncharacterized protein</fullName>
    </submittedName>
</protein>
<accession>A0ABR1GGL2</accession>
<evidence type="ECO:0000256" key="1">
    <source>
        <dbReference type="SAM" id="MobiDB-lite"/>
    </source>
</evidence>
<feature type="compositionally biased region" description="Polar residues" evidence="1">
    <location>
        <begin position="36"/>
        <end position="52"/>
    </location>
</feature>
<gene>
    <name evidence="2" type="ORF">QQX98_013319</name>
</gene>
<feature type="compositionally biased region" description="Polar residues" evidence="1">
    <location>
        <begin position="103"/>
        <end position="112"/>
    </location>
</feature>
<feature type="compositionally biased region" description="Low complexity" evidence="1">
    <location>
        <begin position="84"/>
        <end position="98"/>
    </location>
</feature>
<proteinExistence type="predicted"/>